<name>A0A926DMX7_9FIRM</name>
<keyword evidence="2" id="KW-1185">Reference proteome</keyword>
<organism evidence="1 2">
    <name type="scientific">Congzhengia minquanensis</name>
    <dbReference type="NCBI Taxonomy" id="2763657"/>
    <lineage>
        <taxon>Bacteria</taxon>
        <taxon>Bacillati</taxon>
        <taxon>Bacillota</taxon>
        <taxon>Clostridia</taxon>
        <taxon>Eubacteriales</taxon>
        <taxon>Oscillospiraceae</taxon>
        <taxon>Congzhengia</taxon>
    </lineage>
</organism>
<evidence type="ECO:0000313" key="2">
    <source>
        <dbReference type="Proteomes" id="UP000611762"/>
    </source>
</evidence>
<evidence type="ECO:0000313" key="1">
    <source>
        <dbReference type="EMBL" id="MBC8540637.1"/>
    </source>
</evidence>
<proteinExistence type="predicted"/>
<sequence length="298" mass="32815">MANSIALFKKYINLLDEVYKQNAKTSILDGDNTLVQMGANANEIVIPKISMDGLADYSRNSGYVDGDVTLTNETVKFNYDRGRAFTIDAMDNEETAGVAFGKLSSEFIRTKVVPELDAFRFAAYAGTTGISKVSTGTTLSTGDNVISALRAATTKMDEDEVPMEDRHLFITPTLHGLVQDLDTTKSREVMSRFSDVTLVPQTRFYTAIDLYDGVTDNSGSEGANEKVGGYVKASAGKDINFMVIHKPALLQYTKHTVNKIITPEENQHADAYKFPYRAYGLADVYENKVAGIYLHHKA</sequence>
<protein>
    <recommendedName>
        <fullName evidence="3">N4-gp56 family major capsid protein</fullName>
    </recommendedName>
</protein>
<accession>A0A926DMX7</accession>
<dbReference type="EMBL" id="JACRSU010000002">
    <property type="protein sequence ID" value="MBC8540637.1"/>
    <property type="molecule type" value="Genomic_DNA"/>
</dbReference>
<dbReference type="RefSeq" id="WP_249311797.1">
    <property type="nucleotide sequence ID" value="NZ_JACRSU010000002.1"/>
</dbReference>
<gene>
    <name evidence="1" type="ORF">H8698_06570</name>
</gene>
<dbReference type="AlphaFoldDB" id="A0A926DMX7"/>
<evidence type="ECO:0008006" key="3">
    <source>
        <dbReference type="Google" id="ProtNLM"/>
    </source>
</evidence>
<reference evidence="1" key="1">
    <citation type="submission" date="2020-08" db="EMBL/GenBank/DDBJ databases">
        <title>Genome public.</title>
        <authorList>
            <person name="Liu C."/>
            <person name="Sun Q."/>
        </authorList>
    </citation>
    <scope>NUCLEOTIDE SEQUENCE</scope>
    <source>
        <strain evidence="1">H8</strain>
    </source>
</reference>
<comment type="caution">
    <text evidence="1">The sequence shown here is derived from an EMBL/GenBank/DDBJ whole genome shotgun (WGS) entry which is preliminary data.</text>
</comment>
<dbReference type="Proteomes" id="UP000611762">
    <property type="component" value="Unassembled WGS sequence"/>
</dbReference>